<accession>A0A8X8IGA2</accession>
<dbReference type="AlphaFoldDB" id="A0A8X8IGA2"/>
<dbReference type="Proteomes" id="UP000198711">
    <property type="component" value="Unassembled WGS sequence"/>
</dbReference>
<keyword evidence="1" id="KW-0472">Membrane</keyword>
<dbReference type="EMBL" id="FNNO01000030">
    <property type="protein sequence ID" value="SDX70149.1"/>
    <property type="molecule type" value="Genomic_DNA"/>
</dbReference>
<evidence type="ECO:0000313" key="2">
    <source>
        <dbReference type="EMBL" id="SDX70149.1"/>
    </source>
</evidence>
<keyword evidence="1" id="KW-0812">Transmembrane</keyword>
<proteinExistence type="predicted"/>
<evidence type="ECO:0000313" key="3">
    <source>
        <dbReference type="Proteomes" id="UP000198711"/>
    </source>
</evidence>
<sequence length="36" mass="4231">MFCFKTFIPVWCCISPDLLFFVLISLSQYVKELVSI</sequence>
<evidence type="ECO:0000256" key="1">
    <source>
        <dbReference type="SAM" id="Phobius"/>
    </source>
</evidence>
<name>A0A8X8IGA2_9BACT</name>
<organism evidence="2 3">
    <name type="scientific">Hydrobacter penzbergensis</name>
    <dbReference type="NCBI Taxonomy" id="1235997"/>
    <lineage>
        <taxon>Bacteria</taxon>
        <taxon>Pseudomonadati</taxon>
        <taxon>Bacteroidota</taxon>
        <taxon>Chitinophagia</taxon>
        <taxon>Chitinophagales</taxon>
        <taxon>Chitinophagaceae</taxon>
        <taxon>Hydrobacter</taxon>
    </lineage>
</organism>
<protein>
    <submittedName>
        <fullName evidence="2">Uncharacterized protein</fullName>
    </submittedName>
</protein>
<comment type="caution">
    <text evidence="2">The sequence shown here is derived from an EMBL/GenBank/DDBJ whole genome shotgun (WGS) entry which is preliminary data.</text>
</comment>
<gene>
    <name evidence="2" type="ORF">SAMN05444410_1303</name>
</gene>
<keyword evidence="1" id="KW-1133">Transmembrane helix</keyword>
<reference evidence="2 3" key="1">
    <citation type="submission" date="2016-10" db="EMBL/GenBank/DDBJ databases">
        <authorList>
            <person name="Varghese N."/>
            <person name="Submissions S."/>
        </authorList>
    </citation>
    <scope>NUCLEOTIDE SEQUENCE [LARGE SCALE GENOMIC DNA]</scope>
    <source>
        <strain evidence="2 3">DSM 25353</strain>
    </source>
</reference>
<feature type="transmembrane region" description="Helical" evidence="1">
    <location>
        <begin position="6"/>
        <end position="26"/>
    </location>
</feature>
<keyword evidence="3" id="KW-1185">Reference proteome</keyword>